<evidence type="ECO:0000313" key="5">
    <source>
        <dbReference type="Proteomes" id="UP000198892"/>
    </source>
</evidence>
<evidence type="ECO:0000313" key="4">
    <source>
        <dbReference type="EMBL" id="SFQ44006.1"/>
    </source>
</evidence>
<dbReference type="PANTHER" id="PTHR33055">
    <property type="entry name" value="TRANSPOSASE FOR INSERTION SEQUENCE ELEMENT IS1111A"/>
    <property type="match status" value="1"/>
</dbReference>
<dbReference type="AlphaFoldDB" id="A0A1I5YIJ3"/>
<dbReference type="Proteomes" id="UP000198892">
    <property type="component" value="Unassembled WGS sequence"/>
</dbReference>
<dbReference type="GO" id="GO:0004803">
    <property type="term" value="F:transposase activity"/>
    <property type="evidence" value="ECO:0007669"/>
    <property type="project" value="InterPro"/>
</dbReference>
<dbReference type="PANTHER" id="PTHR33055:SF15">
    <property type="entry name" value="TRANSPOSASE-RELATED"/>
    <property type="match status" value="1"/>
</dbReference>
<organism evidence="4 5">
    <name type="scientific">Salibacterium halotolerans</name>
    <dbReference type="NCBI Taxonomy" id="1884432"/>
    <lineage>
        <taxon>Bacteria</taxon>
        <taxon>Bacillati</taxon>
        <taxon>Bacillota</taxon>
        <taxon>Bacilli</taxon>
        <taxon>Bacillales</taxon>
        <taxon>Bacillaceae</taxon>
    </lineage>
</organism>
<feature type="coiled-coil region" evidence="1">
    <location>
        <begin position="163"/>
        <end position="190"/>
    </location>
</feature>
<dbReference type="GO" id="GO:0006313">
    <property type="term" value="P:DNA transposition"/>
    <property type="evidence" value="ECO:0007669"/>
    <property type="project" value="InterPro"/>
</dbReference>
<dbReference type="STRING" id="1884432.SAMN05518683_1542"/>
<dbReference type="Pfam" id="PF02371">
    <property type="entry name" value="Transposase_20"/>
    <property type="match status" value="1"/>
</dbReference>
<proteinExistence type="predicted"/>
<dbReference type="EMBL" id="FOXD01000054">
    <property type="protein sequence ID" value="SFQ44006.1"/>
    <property type="molecule type" value="Genomic_DNA"/>
</dbReference>
<feature type="domain" description="Transposase IS116/IS110/IS902 C-terminal" evidence="3">
    <location>
        <begin position="195"/>
        <end position="279"/>
    </location>
</feature>
<dbReference type="Pfam" id="PF01548">
    <property type="entry name" value="DEDD_Tnp_IS110"/>
    <property type="match status" value="1"/>
</dbReference>
<sequence>RGHFVALVNPMHVKRLKEVDDNSPSKNDTKDAKVIAQQVKDGRYAVPNLLEGIYADMREGIKLRDQLVQSLSQVEGRILNWIQRYFPEFDSVFKQWNGIMALATLRVVPLPRDITRLTPEAIVEEWRKHSKRPGSLKRAEKLIQAAKRSIGVAVGLGFARQELSTLLEQYDLYSRQLEDLESQLSEQVNHLPGAEQMREIKGLGDMTIAAFFAEIGDIHQYRHPKQLISLAGLDLKENSSGLHKGQTTISKRGRRRLRRILFLAIRPLVAHNDTFHALHEELTKRSDRPLKKTQSLVALCGKLLKVLFVMGQRECAFDGAKLLRDRRRSQAQAA</sequence>
<feature type="domain" description="Transposase IS110-like N-terminal" evidence="2">
    <location>
        <begin position="2"/>
        <end position="87"/>
    </location>
</feature>
<name>A0A1I5YIJ3_9BACI</name>
<dbReference type="NCBIfam" id="NF033542">
    <property type="entry name" value="transpos_IS110"/>
    <property type="match status" value="1"/>
</dbReference>
<protein>
    <submittedName>
        <fullName evidence="4">Transposase</fullName>
    </submittedName>
</protein>
<keyword evidence="5" id="KW-1185">Reference proteome</keyword>
<dbReference type="OrthoDB" id="9790935at2"/>
<feature type="non-terminal residue" evidence="4">
    <location>
        <position position="1"/>
    </location>
</feature>
<dbReference type="InterPro" id="IPR047650">
    <property type="entry name" value="Transpos_IS110"/>
</dbReference>
<dbReference type="GO" id="GO:0003677">
    <property type="term" value="F:DNA binding"/>
    <property type="evidence" value="ECO:0007669"/>
    <property type="project" value="InterPro"/>
</dbReference>
<evidence type="ECO:0000256" key="1">
    <source>
        <dbReference type="SAM" id="Coils"/>
    </source>
</evidence>
<dbReference type="RefSeq" id="WP_139217177.1">
    <property type="nucleotide sequence ID" value="NZ_FOXD01000054.1"/>
</dbReference>
<accession>A0A1I5YIJ3</accession>
<dbReference type="InterPro" id="IPR002525">
    <property type="entry name" value="Transp_IS110-like_N"/>
</dbReference>
<evidence type="ECO:0000259" key="3">
    <source>
        <dbReference type="Pfam" id="PF02371"/>
    </source>
</evidence>
<gene>
    <name evidence="4" type="ORF">SAMN05518683_1542</name>
</gene>
<dbReference type="InterPro" id="IPR003346">
    <property type="entry name" value="Transposase_20"/>
</dbReference>
<reference evidence="5" key="1">
    <citation type="submission" date="2016-10" db="EMBL/GenBank/DDBJ databases">
        <authorList>
            <person name="Varghese N."/>
            <person name="Submissions S."/>
        </authorList>
    </citation>
    <scope>NUCLEOTIDE SEQUENCE [LARGE SCALE GENOMIC DNA]</scope>
    <source>
        <strain evidence="5">S7</strain>
    </source>
</reference>
<keyword evidence="1" id="KW-0175">Coiled coil</keyword>
<evidence type="ECO:0000259" key="2">
    <source>
        <dbReference type="Pfam" id="PF01548"/>
    </source>
</evidence>